<dbReference type="PANTHER" id="PTHR23153:SF38">
    <property type="entry name" value="UBX DOMAIN-CONTAINING PROTEIN 6"/>
    <property type="match status" value="1"/>
</dbReference>
<dbReference type="Gene3D" id="1.20.58.2190">
    <property type="match status" value="1"/>
</dbReference>
<keyword evidence="3" id="KW-1185">Reference proteome</keyword>
<dbReference type="InterPro" id="IPR036339">
    <property type="entry name" value="PUB-like_dom_sf"/>
</dbReference>
<name>A0A166EDA9_9AGAM</name>
<dbReference type="OrthoDB" id="49605at2759"/>
<feature type="non-terminal residue" evidence="2">
    <location>
        <position position="1"/>
    </location>
</feature>
<dbReference type="AlphaFoldDB" id="A0A166EDA9"/>
<dbReference type="CDD" id="cd09212">
    <property type="entry name" value="PUB"/>
    <property type="match status" value="1"/>
</dbReference>
<evidence type="ECO:0000259" key="1">
    <source>
        <dbReference type="Pfam" id="PF09409"/>
    </source>
</evidence>
<dbReference type="Pfam" id="PF09409">
    <property type="entry name" value="PUB"/>
    <property type="match status" value="1"/>
</dbReference>
<dbReference type="InterPro" id="IPR018997">
    <property type="entry name" value="PUB_domain"/>
</dbReference>
<dbReference type="SUPFAM" id="SSF143503">
    <property type="entry name" value="PUG domain-like"/>
    <property type="match status" value="1"/>
</dbReference>
<evidence type="ECO:0000313" key="2">
    <source>
        <dbReference type="EMBL" id="KZP15642.1"/>
    </source>
</evidence>
<feature type="domain" description="PUB" evidence="1">
    <location>
        <begin position="32"/>
        <end position="108"/>
    </location>
</feature>
<gene>
    <name evidence="2" type="ORF">FIBSPDRAFT_665209</name>
</gene>
<accession>A0A166EDA9</accession>
<dbReference type="STRING" id="436010.A0A166EDA9"/>
<protein>
    <recommendedName>
        <fullName evidence="1">PUB domain-containing protein</fullName>
    </recommendedName>
</protein>
<proteinExistence type="predicted"/>
<organism evidence="2 3">
    <name type="scientific">Athelia psychrophila</name>
    <dbReference type="NCBI Taxonomy" id="1759441"/>
    <lineage>
        <taxon>Eukaryota</taxon>
        <taxon>Fungi</taxon>
        <taxon>Dikarya</taxon>
        <taxon>Basidiomycota</taxon>
        <taxon>Agaricomycotina</taxon>
        <taxon>Agaricomycetes</taxon>
        <taxon>Agaricomycetidae</taxon>
        <taxon>Atheliales</taxon>
        <taxon>Atheliaceae</taxon>
        <taxon>Athelia</taxon>
    </lineage>
</organism>
<evidence type="ECO:0000313" key="3">
    <source>
        <dbReference type="Proteomes" id="UP000076532"/>
    </source>
</evidence>
<reference evidence="2 3" key="1">
    <citation type="journal article" date="2016" name="Mol. Biol. Evol.">
        <title>Comparative Genomics of Early-Diverging Mushroom-Forming Fungi Provides Insights into the Origins of Lignocellulose Decay Capabilities.</title>
        <authorList>
            <person name="Nagy L.G."/>
            <person name="Riley R."/>
            <person name="Tritt A."/>
            <person name="Adam C."/>
            <person name="Daum C."/>
            <person name="Floudas D."/>
            <person name="Sun H."/>
            <person name="Yadav J.S."/>
            <person name="Pangilinan J."/>
            <person name="Larsson K.H."/>
            <person name="Matsuura K."/>
            <person name="Barry K."/>
            <person name="Labutti K."/>
            <person name="Kuo R."/>
            <person name="Ohm R.A."/>
            <person name="Bhattacharya S.S."/>
            <person name="Shirouzu T."/>
            <person name="Yoshinaga Y."/>
            <person name="Martin F.M."/>
            <person name="Grigoriev I.V."/>
            <person name="Hibbett D.S."/>
        </authorList>
    </citation>
    <scope>NUCLEOTIDE SEQUENCE [LARGE SCALE GENOMIC DNA]</scope>
    <source>
        <strain evidence="2 3">CBS 109695</strain>
    </source>
</reference>
<dbReference type="PANTHER" id="PTHR23153">
    <property type="entry name" value="UBX-RELATED"/>
    <property type="match status" value="1"/>
</dbReference>
<dbReference type="EMBL" id="KV417602">
    <property type="protein sequence ID" value="KZP15642.1"/>
    <property type="molecule type" value="Genomic_DNA"/>
</dbReference>
<feature type="non-terminal residue" evidence="2">
    <location>
        <position position="133"/>
    </location>
</feature>
<sequence>YFSEMQSLQEYELRPSFRRLIDPGIIRMNPKDTATSSLKTLLAISENILRDPENPKYLQFQATNDTIKKRIFEPKGALEYAIALGFQPEVEDLQPYYRFNPEKMIDLRVGAAILKEAIELDTEKQERATREAK</sequence>
<dbReference type="GO" id="GO:0005737">
    <property type="term" value="C:cytoplasm"/>
    <property type="evidence" value="ECO:0007669"/>
    <property type="project" value="TreeGrafter"/>
</dbReference>
<dbReference type="Proteomes" id="UP000076532">
    <property type="component" value="Unassembled WGS sequence"/>
</dbReference>